<dbReference type="Gene3D" id="3.40.50.720">
    <property type="entry name" value="NAD(P)-binding Rossmann-like Domain"/>
    <property type="match status" value="1"/>
</dbReference>
<proteinExistence type="predicted"/>
<sequence length="274" mass="30307">MDVKDKTILVTGATDGIGRQTALDLARMGAHVLIHGRSKEKGIRVLDELNRETCNEKLALYVADFSSLADVRRMADEIKREQSQLHVLVNNAGSFFKGHELNADGLEMTFVVNHLASFLLTNLLLDLLKESAPARVVTVASGAHRNLKVIDWQNLQGEKSYDEFDAYALSKLASVCTMNELADRLAGSRVTVNTLHPGVIETKLLRMSYNMQGASVEEGAQTSVYLATEPEVEGVTGKYFSHKVEKPISDLAGDPQNRKRFWDISEALTAKYID</sequence>
<dbReference type="Proteomes" id="UP000256388">
    <property type="component" value="Unassembled WGS sequence"/>
</dbReference>
<reference evidence="2 3" key="1">
    <citation type="submission" date="2018-08" db="EMBL/GenBank/DDBJ databases">
        <title>Genomic Encyclopedia of Type Strains, Phase IV (KMG-IV): sequencing the most valuable type-strain genomes for metagenomic binning, comparative biology and taxonomic classification.</title>
        <authorList>
            <person name="Goeker M."/>
        </authorList>
    </citation>
    <scope>NUCLEOTIDE SEQUENCE [LARGE SCALE GENOMIC DNA]</scope>
    <source>
        <strain evidence="2 3">DSM 23923</strain>
    </source>
</reference>
<dbReference type="EMBL" id="QUMS01000002">
    <property type="protein sequence ID" value="REG08464.1"/>
    <property type="molecule type" value="Genomic_DNA"/>
</dbReference>
<keyword evidence="1" id="KW-0560">Oxidoreductase</keyword>
<evidence type="ECO:0000256" key="1">
    <source>
        <dbReference type="ARBA" id="ARBA00023002"/>
    </source>
</evidence>
<dbReference type="InterPro" id="IPR002347">
    <property type="entry name" value="SDR_fam"/>
</dbReference>
<dbReference type="PRINTS" id="PR00081">
    <property type="entry name" value="GDHRDH"/>
</dbReference>
<evidence type="ECO:0000313" key="2">
    <source>
        <dbReference type="EMBL" id="REG08464.1"/>
    </source>
</evidence>
<dbReference type="RefSeq" id="WP_116225119.1">
    <property type="nucleotide sequence ID" value="NZ_AP018437.1"/>
</dbReference>
<dbReference type="OrthoDB" id="9809821at2"/>
<dbReference type="PANTHER" id="PTHR43157">
    <property type="entry name" value="PHOSPHATIDYLINOSITOL-GLYCAN BIOSYNTHESIS CLASS F PROTEIN-RELATED"/>
    <property type="match status" value="1"/>
</dbReference>
<dbReference type="AlphaFoldDB" id="A0A347ZNI0"/>
<name>A0A347ZNI0_9CHLR</name>
<dbReference type="Pfam" id="PF00106">
    <property type="entry name" value="adh_short"/>
    <property type="match status" value="1"/>
</dbReference>
<organism evidence="2 3">
    <name type="scientific">Pelolinea submarina</name>
    <dbReference type="NCBI Taxonomy" id="913107"/>
    <lineage>
        <taxon>Bacteria</taxon>
        <taxon>Bacillati</taxon>
        <taxon>Chloroflexota</taxon>
        <taxon>Anaerolineae</taxon>
        <taxon>Anaerolineales</taxon>
        <taxon>Anaerolineaceae</taxon>
        <taxon>Pelolinea</taxon>
    </lineage>
</organism>
<dbReference type="SUPFAM" id="SSF51735">
    <property type="entry name" value="NAD(P)-binding Rossmann-fold domains"/>
    <property type="match status" value="1"/>
</dbReference>
<comment type="caution">
    <text evidence="2">The sequence shown here is derived from an EMBL/GenBank/DDBJ whole genome shotgun (WGS) entry which is preliminary data.</text>
</comment>
<keyword evidence="3" id="KW-1185">Reference proteome</keyword>
<dbReference type="PANTHER" id="PTHR43157:SF30">
    <property type="entry name" value="RETINOL DEHYDROGENASE 11-LIKE"/>
    <property type="match status" value="1"/>
</dbReference>
<dbReference type="InterPro" id="IPR036291">
    <property type="entry name" value="NAD(P)-bd_dom_sf"/>
</dbReference>
<evidence type="ECO:0000313" key="3">
    <source>
        <dbReference type="Proteomes" id="UP000256388"/>
    </source>
</evidence>
<gene>
    <name evidence="2" type="ORF">DFR64_1831</name>
</gene>
<dbReference type="GO" id="GO:0016491">
    <property type="term" value="F:oxidoreductase activity"/>
    <property type="evidence" value="ECO:0007669"/>
    <property type="project" value="UniProtKB-KW"/>
</dbReference>
<protein>
    <submittedName>
        <fullName evidence="2">NAD(P)-dependent dehydrogenase (Short-subunit alcohol dehydrogenase family)</fullName>
    </submittedName>
</protein>
<accession>A0A347ZNI0</accession>